<name>A0A559SNL6_9HYPH</name>
<dbReference type="Proteomes" id="UP000319824">
    <property type="component" value="Unassembled WGS sequence"/>
</dbReference>
<proteinExistence type="predicted"/>
<dbReference type="AlphaFoldDB" id="A0A559SNL6"/>
<dbReference type="EMBL" id="VISO01000003">
    <property type="protein sequence ID" value="TVZ63952.1"/>
    <property type="molecule type" value="Genomic_DNA"/>
</dbReference>
<evidence type="ECO:0000313" key="2">
    <source>
        <dbReference type="Proteomes" id="UP000319824"/>
    </source>
</evidence>
<gene>
    <name evidence="1" type="ORF">BCL32_4142</name>
</gene>
<protein>
    <submittedName>
        <fullName evidence="1">Uncharacterized protein</fullName>
    </submittedName>
</protein>
<accession>A0A559SNL6</accession>
<dbReference type="RefSeq" id="WP_022715617.1">
    <property type="nucleotide sequence ID" value="NZ_ATTQ01000007.1"/>
</dbReference>
<reference evidence="1 2" key="1">
    <citation type="submission" date="2019-06" db="EMBL/GenBank/DDBJ databases">
        <title>Pac Bio to generate improved reference genome sequences for organisms with transposon mutant libraries (support for FEBA project).</title>
        <authorList>
            <person name="Blow M."/>
        </authorList>
    </citation>
    <scope>NUCLEOTIDE SEQUENCE [LARGE SCALE GENOMIC DNA]</scope>
    <source>
        <strain evidence="1 2">USDA 1844</strain>
    </source>
</reference>
<organism evidence="1 2">
    <name type="scientific">Rhizobium mongolense USDA 1844</name>
    <dbReference type="NCBI Taxonomy" id="1079460"/>
    <lineage>
        <taxon>Bacteria</taxon>
        <taxon>Pseudomonadati</taxon>
        <taxon>Pseudomonadota</taxon>
        <taxon>Alphaproteobacteria</taxon>
        <taxon>Hyphomicrobiales</taxon>
        <taxon>Rhizobiaceae</taxon>
        <taxon>Rhizobium/Agrobacterium group</taxon>
        <taxon>Rhizobium</taxon>
    </lineage>
</organism>
<sequence>MTKFKLLAVYKASERSWRHSPVKNPAAHAEVFFPDLALTMRGIQLLGSERRGWYLRLPSLLRNGLQTLRIGDKPMLAEMVKEIVAALPTAPELDLGEGEEAALQTVEGDIIAAFPGSDPIRKS</sequence>
<comment type="caution">
    <text evidence="1">The sequence shown here is derived from an EMBL/GenBank/DDBJ whole genome shotgun (WGS) entry which is preliminary data.</text>
</comment>
<evidence type="ECO:0000313" key="1">
    <source>
        <dbReference type="EMBL" id="TVZ63952.1"/>
    </source>
</evidence>